<comment type="subcellular location">
    <subcellularLocation>
        <location evidence="1">Cell membrane</location>
        <topology evidence="1">Multi-pass membrane protein</topology>
    </subcellularLocation>
</comment>
<dbReference type="SUPFAM" id="SSF56176">
    <property type="entry name" value="FAD-binding/transporter-associated domain-like"/>
    <property type="match status" value="1"/>
</dbReference>
<dbReference type="InterPro" id="IPR046342">
    <property type="entry name" value="CBS_dom_sf"/>
</dbReference>
<dbReference type="InterPro" id="IPR044751">
    <property type="entry name" value="Ion_transp-like_CBS"/>
</dbReference>
<dbReference type="Proteomes" id="UP000585437">
    <property type="component" value="Unassembled WGS sequence"/>
</dbReference>
<evidence type="ECO:0000313" key="11">
    <source>
        <dbReference type="Proteomes" id="UP000585437"/>
    </source>
</evidence>
<evidence type="ECO:0000256" key="4">
    <source>
        <dbReference type="ARBA" id="ARBA00022737"/>
    </source>
</evidence>
<evidence type="ECO:0000256" key="2">
    <source>
        <dbReference type="ARBA" id="ARBA00006446"/>
    </source>
</evidence>
<keyword evidence="8" id="KW-0812">Transmembrane</keyword>
<dbReference type="EMBL" id="JACHBU010000009">
    <property type="protein sequence ID" value="MBB6510602.1"/>
    <property type="molecule type" value="Genomic_DNA"/>
</dbReference>
<reference evidence="10 11" key="1">
    <citation type="submission" date="2020-08" db="EMBL/GenBank/DDBJ databases">
        <title>The Agave Microbiome: Exploring the role of microbial communities in plant adaptations to desert environments.</title>
        <authorList>
            <person name="Partida-Martinez L.P."/>
        </authorList>
    </citation>
    <scope>NUCLEOTIDE SEQUENCE [LARGE SCALE GENOMIC DNA]</scope>
    <source>
        <strain evidence="10 11">AS3.12</strain>
    </source>
</reference>
<feature type="region of interest" description="Disordered" evidence="7">
    <location>
        <begin position="519"/>
        <end position="548"/>
    </location>
</feature>
<dbReference type="GO" id="GO:0005886">
    <property type="term" value="C:plasma membrane"/>
    <property type="evidence" value="ECO:0007669"/>
    <property type="project" value="UniProtKB-SubCell"/>
</dbReference>
<dbReference type="SMART" id="SM01091">
    <property type="entry name" value="CorC_HlyC"/>
    <property type="match status" value="1"/>
</dbReference>
<organism evidence="10 11">
    <name type="scientific">Rhizobium soli</name>
    <dbReference type="NCBI Taxonomy" id="424798"/>
    <lineage>
        <taxon>Bacteria</taxon>
        <taxon>Pseudomonadati</taxon>
        <taxon>Pseudomonadota</taxon>
        <taxon>Alphaproteobacteria</taxon>
        <taxon>Hyphomicrobiales</taxon>
        <taxon>Rhizobiaceae</taxon>
        <taxon>Rhizobium/Agrobacterium group</taxon>
        <taxon>Rhizobium</taxon>
    </lineage>
</organism>
<dbReference type="Gene3D" id="3.30.465.10">
    <property type="match status" value="1"/>
</dbReference>
<feature type="transmembrane region" description="Helical" evidence="8">
    <location>
        <begin position="186"/>
        <end position="209"/>
    </location>
</feature>
<dbReference type="Pfam" id="PF03741">
    <property type="entry name" value="TerC"/>
    <property type="match status" value="1"/>
</dbReference>
<dbReference type="AlphaFoldDB" id="A0A7X0MT34"/>
<dbReference type="SUPFAM" id="SSF54631">
    <property type="entry name" value="CBS-domain pair"/>
    <property type="match status" value="1"/>
</dbReference>
<comment type="caution">
    <text evidence="10">The sequence shown here is derived from an EMBL/GenBank/DDBJ whole genome shotgun (WGS) entry which is preliminary data.</text>
</comment>
<keyword evidence="11" id="KW-1185">Reference proteome</keyword>
<keyword evidence="8" id="KW-1133">Transmembrane helix</keyword>
<dbReference type="InterPro" id="IPR005496">
    <property type="entry name" value="Integral_membrane_TerC"/>
</dbReference>
<dbReference type="Pfam" id="PF03471">
    <property type="entry name" value="CorC_HlyC"/>
    <property type="match status" value="1"/>
</dbReference>
<dbReference type="GO" id="GO:0050660">
    <property type="term" value="F:flavin adenine dinucleotide binding"/>
    <property type="evidence" value="ECO:0007669"/>
    <property type="project" value="InterPro"/>
</dbReference>
<keyword evidence="5 6" id="KW-0129">CBS domain</keyword>
<keyword evidence="3" id="KW-1003">Cell membrane</keyword>
<dbReference type="InterPro" id="IPR000644">
    <property type="entry name" value="CBS_dom"/>
</dbReference>
<evidence type="ECO:0000256" key="8">
    <source>
        <dbReference type="SAM" id="Phobius"/>
    </source>
</evidence>
<dbReference type="Pfam" id="PF00571">
    <property type="entry name" value="CBS"/>
    <property type="match status" value="1"/>
</dbReference>
<dbReference type="InterPro" id="IPR016169">
    <property type="entry name" value="FAD-bd_PCMH_sub2"/>
</dbReference>
<dbReference type="InterPro" id="IPR036318">
    <property type="entry name" value="FAD-bd_PCMH-like_sf"/>
</dbReference>
<evidence type="ECO:0000256" key="7">
    <source>
        <dbReference type="SAM" id="MobiDB-lite"/>
    </source>
</evidence>
<keyword evidence="4" id="KW-0677">Repeat</keyword>
<feature type="compositionally biased region" description="Polar residues" evidence="7">
    <location>
        <begin position="539"/>
        <end position="548"/>
    </location>
</feature>
<evidence type="ECO:0000256" key="3">
    <source>
        <dbReference type="ARBA" id="ARBA00022475"/>
    </source>
</evidence>
<dbReference type="PROSITE" id="PS51371">
    <property type="entry name" value="CBS"/>
    <property type="match status" value="1"/>
</dbReference>
<evidence type="ECO:0000256" key="6">
    <source>
        <dbReference type="PROSITE-ProRule" id="PRU00703"/>
    </source>
</evidence>
<gene>
    <name evidence="10" type="ORF">F4695_003993</name>
</gene>
<sequence>MIFEWMSDPAAWAGLATLIVLEIVLGIDNLVFIAILADKLPHHQRERARLIGLMLALVMRLILLASVAWIVTLTAPLFTIAGIEISGRDLILLLGGVFLLFKGTMELHERLEGRSSVEEGEVKHAVFWQVLVQIVVLDAVFSLDSVITAVGMVQHLSVMMIAVIVAVGIMLLASKPLMAFVTRHPTVVILCLGFLMMIGFSLVVEGLGFHIPKGYLYAAIGFSVLIEAFNQIGRRNHERFMSTGDLRERTANAVLSLLGSRRGDVVVGEPAEVTDQPAGSDLFTPVEHDMIESVLTLADRPAKSVMTPRRDIDWLDTGDDQAELRRKILESGHSRFPVARGSLDDFIGVALARDVMGDLIENGMIDLQRLIRQPLVVHESVSALRLLEQLRQSPLQVAVLLDEFGQMEGMVTPTDLLEAIAGDFADDDEEQLVIERREDGSILVDGWIDIRHVSRLLETDLVDDADRYSTLAGFLLWRLGHLPHAGEQVPYGNLVYEIHSLEGCNIDKVRIRRADAVTPAQGNEGSSRVPIAEQLGLGHTTSTGENLT</sequence>
<protein>
    <submittedName>
        <fullName evidence="10">CBS domain containing-hemolysin-like protein</fullName>
    </submittedName>
</protein>
<dbReference type="Gene3D" id="3.10.580.10">
    <property type="entry name" value="CBS-domain"/>
    <property type="match status" value="1"/>
</dbReference>
<evidence type="ECO:0000259" key="9">
    <source>
        <dbReference type="PROSITE" id="PS51371"/>
    </source>
</evidence>
<comment type="similarity">
    <text evidence="2">Belongs to the UPF0053 family. Hemolysin C subfamily.</text>
</comment>
<dbReference type="PANTHER" id="PTHR22777:SF30">
    <property type="entry name" value="UPF0053 PROTEIN YEGH"/>
    <property type="match status" value="1"/>
</dbReference>
<feature type="transmembrane region" description="Helical" evidence="8">
    <location>
        <begin position="155"/>
        <end position="174"/>
    </location>
</feature>
<feature type="transmembrane region" description="Helical" evidence="8">
    <location>
        <begin position="12"/>
        <end position="36"/>
    </location>
</feature>
<proteinExistence type="inferred from homology"/>
<dbReference type="CDD" id="cd04590">
    <property type="entry name" value="CBS_pair_CorC_HlyC_assoc"/>
    <property type="match status" value="1"/>
</dbReference>
<keyword evidence="8" id="KW-0472">Membrane</keyword>
<dbReference type="InterPro" id="IPR005170">
    <property type="entry name" value="Transptr-assoc_dom"/>
</dbReference>
<evidence type="ECO:0000256" key="1">
    <source>
        <dbReference type="ARBA" id="ARBA00004651"/>
    </source>
</evidence>
<feature type="domain" description="CBS" evidence="9">
    <location>
        <begin position="370"/>
        <end position="429"/>
    </location>
</feature>
<dbReference type="PANTHER" id="PTHR22777">
    <property type="entry name" value="HEMOLYSIN-RELATED"/>
    <property type="match status" value="1"/>
</dbReference>
<accession>A0A7X0MT34</accession>
<evidence type="ECO:0000313" key="10">
    <source>
        <dbReference type="EMBL" id="MBB6510602.1"/>
    </source>
</evidence>
<evidence type="ECO:0000256" key="5">
    <source>
        <dbReference type="ARBA" id="ARBA00023122"/>
    </source>
</evidence>
<name>A0A7X0MT34_9HYPH</name>
<feature type="transmembrane region" description="Helical" evidence="8">
    <location>
        <begin position="48"/>
        <end position="71"/>
    </location>
</feature>